<dbReference type="InterPro" id="IPR023754">
    <property type="entry name" value="HemeA_Synthase_type2"/>
</dbReference>
<keyword evidence="6" id="KW-0560">Oxidoreductase</keyword>
<dbReference type="GO" id="GO:0120547">
    <property type="term" value="F:heme A synthase activity"/>
    <property type="evidence" value="ECO:0007669"/>
    <property type="project" value="UniProtKB-EC"/>
</dbReference>
<feature type="transmembrane region" description="Helical" evidence="12">
    <location>
        <begin position="156"/>
        <end position="174"/>
    </location>
</feature>
<comment type="catalytic activity">
    <reaction evidence="11">
        <text>Fe(II)-heme o + 2 A + H2O = Fe(II)-heme a + 2 AH2</text>
        <dbReference type="Rhea" id="RHEA:63388"/>
        <dbReference type="ChEBI" id="CHEBI:13193"/>
        <dbReference type="ChEBI" id="CHEBI:15377"/>
        <dbReference type="ChEBI" id="CHEBI:17499"/>
        <dbReference type="ChEBI" id="CHEBI:60530"/>
        <dbReference type="ChEBI" id="CHEBI:61715"/>
        <dbReference type="EC" id="1.17.99.9"/>
    </reaction>
    <physiologicalReaction direction="left-to-right" evidence="11">
        <dbReference type="Rhea" id="RHEA:63389"/>
    </physiologicalReaction>
</comment>
<organism evidence="13">
    <name type="scientific">marine metagenome</name>
    <dbReference type="NCBI Taxonomy" id="408172"/>
    <lineage>
        <taxon>unclassified sequences</taxon>
        <taxon>metagenomes</taxon>
        <taxon>ecological metagenomes</taxon>
    </lineage>
</organism>
<keyword evidence="4" id="KW-0479">Metal-binding</keyword>
<keyword evidence="7" id="KW-0408">Iron</keyword>
<evidence type="ECO:0008006" key="14">
    <source>
        <dbReference type="Google" id="ProtNLM"/>
    </source>
</evidence>
<evidence type="ECO:0000256" key="8">
    <source>
        <dbReference type="ARBA" id="ARBA00023133"/>
    </source>
</evidence>
<evidence type="ECO:0000256" key="7">
    <source>
        <dbReference type="ARBA" id="ARBA00023004"/>
    </source>
</evidence>
<dbReference type="GO" id="GO:0005743">
    <property type="term" value="C:mitochondrial inner membrane"/>
    <property type="evidence" value="ECO:0007669"/>
    <property type="project" value="TreeGrafter"/>
</dbReference>
<evidence type="ECO:0000256" key="3">
    <source>
        <dbReference type="ARBA" id="ARBA00022692"/>
    </source>
</evidence>
<dbReference type="GO" id="GO:0006784">
    <property type="term" value="P:heme A biosynthetic process"/>
    <property type="evidence" value="ECO:0007669"/>
    <property type="project" value="InterPro"/>
</dbReference>
<dbReference type="InterPro" id="IPR003780">
    <property type="entry name" value="COX15/CtaA_fam"/>
</dbReference>
<comment type="pathway">
    <text evidence="10">Porphyrin-containing compound metabolism; heme A biosynthesis; heme A from heme O: step 1/1.</text>
</comment>
<feature type="transmembrane region" description="Helical" evidence="12">
    <location>
        <begin position="186"/>
        <end position="206"/>
    </location>
</feature>
<evidence type="ECO:0000313" key="13">
    <source>
        <dbReference type="EMBL" id="SVA87487.1"/>
    </source>
</evidence>
<dbReference type="PANTHER" id="PTHR23289">
    <property type="entry name" value="CYTOCHROME C OXIDASE ASSEMBLY PROTEIN COX15"/>
    <property type="match status" value="1"/>
</dbReference>
<proteinExistence type="predicted"/>
<dbReference type="GO" id="GO:0016653">
    <property type="term" value="F:oxidoreductase activity, acting on NAD(P)H, heme protein as acceptor"/>
    <property type="evidence" value="ECO:0007669"/>
    <property type="project" value="TreeGrafter"/>
</dbReference>
<comment type="subcellular location">
    <subcellularLocation>
        <location evidence="2">Membrane</location>
        <topology evidence="2">Multi-pass membrane protein</topology>
    </subcellularLocation>
</comment>
<evidence type="ECO:0000256" key="12">
    <source>
        <dbReference type="SAM" id="Phobius"/>
    </source>
</evidence>
<evidence type="ECO:0000256" key="10">
    <source>
        <dbReference type="ARBA" id="ARBA00044501"/>
    </source>
</evidence>
<dbReference type="EMBL" id="UINC01020953">
    <property type="protein sequence ID" value="SVA87487.1"/>
    <property type="molecule type" value="Genomic_DNA"/>
</dbReference>
<feature type="transmembrane region" description="Helical" evidence="12">
    <location>
        <begin position="88"/>
        <end position="106"/>
    </location>
</feature>
<accession>A0A381ZFH3</accession>
<dbReference type="Pfam" id="PF02628">
    <property type="entry name" value="COX15-CtaA"/>
    <property type="match status" value="1"/>
</dbReference>
<keyword evidence="8" id="KW-0350">Heme biosynthesis</keyword>
<keyword evidence="3 12" id="KW-0812">Transmembrane</keyword>
<keyword evidence="5 12" id="KW-1133">Transmembrane helix</keyword>
<dbReference type="PANTHER" id="PTHR23289:SF2">
    <property type="entry name" value="CYTOCHROME C OXIDASE ASSEMBLY PROTEIN COX15 HOMOLOG"/>
    <property type="match status" value="1"/>
</dbReference>
<protein>
    <recommendedName>
        <fullName evidence="14">Heme A synthase</fullName>
    </recommendedName>
</protein>
<feature type="non-terminal residue" evidence="13">
    <location>
        <position position="207"/>
    </location>
</feature>
<evidence type="ECO:0000256" key="5">
    <source>
        <dbReference type="ARBA" id="ARBA00022989"/>
    </source>
</evidence>
<sequence length="207" mass="24675">MNIFVWLIILTIMVFAIIIIGGLTRLTNSGLSMVNWRPILGTFPPLTTQEWSNVFDLYKQTPEYIYINKNITLEEFQYIFWWEWGHRFLARLVGVVFFFPFLYFIIKKKIKFVLIKRLIIVLLFGIFQAIVGWWMVKSGLTDNPYVSPYRLTFHLINALLIFSILLWTSMDYYYMDFNKVNHKITLYQIFLILSIFLTFITIISGGF</sequence>
<evidence type="ECO:0000256" key="2">
    <source>
        <dbReference type="ARBA" id="ARBA00004141"/>
    </source>
</evidence>
<feature type="transmembrane region" description="Helical" evidence="12">
    <location>
        <begin position="118"/>
        <end position="136"/>
    </location>
</feature>
<feature type="transmembrane region" description="Helical" evidence="12">
    <location>
        <begin position="5"/>
        <end position="26"/>
    </location>
</feature>
<keyword evidence="9 12" id="KW-0472">Membrane</keyword>
<name>A0A381ZFH3_9ZZZZ</name>
<gene>
    <name evidence="13" type="ORF">METZ01_LOCUS140341</name>
</gene>
<dbReference type="AlphaFoldDB" id="A0A381ZFH3"/>
<comment type="cofactor">
    <cofactor evidence="1">
        <name>heme b</name>
        <dbReference type="ChEBI" id="CHEBI:60344"/>
    </cofactor>
</comment>
<reference evidence="13" key="1">
    <citation type="submission" date="2018-05" db="EMBL/GenBank/DDBJ databases">
        <authorList>
            <person name="Lanie J.A."/>
            <person name="Ng W.-L."/>
            <person name="Kazmierczak K.M."/>
            <person name="Andrzejewski T.M."/>
            <person name="Davidsen T.M."/>
            <person name="Wayne K.J."/>
            <person name="Tettelin H."/>
            <person name="Glass J.I."/>
            <person name="Rusch D."/>
            <person name="Podicherti R."/>
            <person name="Tsui H.-C.T."/>
            <person name="Winkler M.E."/>
        </authorList>
    </citation>
    <scope>NUCLEOTIDE SEQUENCE</scope>
</reference>
<evidence type="ECO:0000256" key="6">
    <source>
        <dbReference type="ARBA" id="ARBA00023002"/>
    </source>
</evidence>
<evidence type="ECO:0000256" key="4">
    <source>
        <dbReference type="ARBA" id="ARBA00022723"/>
    </source>
</evidence>
<evidence type="ECO:0000256" key="1">
    <source>
        <dbReference type="ARBA" id="ARBA00001970"/>
    </source>
</evidence>
<dbReference type="GO" id="GO:0046872">
    <property type="term" value="F:metal ion binding"/>
    <property type="evidence" value="ECO:0007669"/>
    <property type="project" value="UniProtKB-KW"/>
</dbReference>
<evidence type="ECO:0000256" key="9">
    <source>
        <dbReference type="ARBA" id="ARBA00023136"/>
    </source>
</evidence>
<evidence type="ECO:0000256" key="11">
    <source>
        <dbReference type="ARBA" id="ARBA00048044"/>
    </source>
</evidence>